<dbReference type="Proteomes" id="UP000193144">
    <property type="component" value="Unassembled WGS sequence"/>
</dbReference>
<keyword evidence="8" id="KW-1015">Disulfide bond</keyword>
<name>A0A1Y1ZN60_9PLEO</name>
<accession>A0A1Y1ZN60</accession>
<reference evidence="11 12" key="1">
    <citation type="submission" date="2016-07" db="EMBL/GenBank/DDBJ databases">
        <title>Pervasive Adenine N6-methylation of Active Genes in Fungi.</title>
        <authorList>
            <consortium name="DOE Joint Genome Institute"/>
            <person name="Mondo S.J."/>
            <person name="Dannebaum R.O."/>
            <person name="Kuo R.C."/>
            <person name="Labutti K."/>
            <person name="Haridas S."/>
            <person name="Kuo A."/>
            <person name="Salamov A."/>
            <person name="Ahrendt S.R."/>
            <person name="Lipzen A."/>
            <person name="Sullivan W."/>
            <person name="Andreopoulos W.B."/>
            <person name="Clum A."/>
            <person name="Lindquist E."/>
            <person name="Daum C."/>
            <person name="Ramamoorthy G.K."/>
            <person name="Gryganskyi A."/>
            <person name="Culley D."/>
            <person name="Magnuson J.K."/>
            <person name="James T.Y."/>
            <person name="O'Malley M.A."/>
            <person name="Stajich J.E."/>
            <person name="Spatafora J.W."/>
            <person name="Visel A."/>
            <person name="Grigoriev I.V."/>
        </authorList>
    </citation>
    <scope>NUCLEOTIDE SEQUENCE [LARGE SCALE GENOMIC DNA]</scope>
    <source>
        <strain evidence="11 12">CBS 115471</strain>
    </source>
</reference>
<keyword evidence="7 8" id="KW-0326">Glycosidase</keyword>
<dbReference type="InterPro" id="IPR017853">
    <property type="entry name" value="GH"/>
</dbReference>
<gene>
    <name evidence="11" type="ORF">BCR34DRAFT_316339</name>
</gene>
<dbReference type="GO" id="GO:0004557">
    <property type="term" value="F:alpha-galactosidase activity"/>
    <property type="evidence" value="ECO:0007669"/>
    <property type="project" value="UniProtKB-EC"/>
</dbReference>
<evidence type="ECO:0000256" key="3">
    <source>
        <dbReference type="ARBA" id="ARBA00009743"/>
    </source>
</evidence>
<proteinExistence type="inferred from homology"/>
<dbReference type="InterPro" id="IPR002241">
    <property type="entry name" value="Glyco_hydro_27"/>
</dbReference>
<feature type="signal peptide" evidence="9">
    <location>
        <begin position="1"/>
        <end position="22"/>
    </location>
</feature>
<evidence type="ECO:0000256" key="2">
    <source>
        <dbReference type="ARBA" id="ARBA00003969"/>
    </source>
</evidence>
<dbReference type="FunFam" id="3.20.20.70:FF:000197">
    <property type="entry name" value="Alpha-galactosidase"/>
    <property type="match status" value="1"/>
</dbReference>
<dbReference type="PANTHER" id="PTHR11452">
    <property type="entry name" value="ALPHA-GALACTOSIDASE/ALPHA-N-ACETYLGALACTOSAMINIDASE"/>
    <property type="match status" value="1"/>
</dbReference>
<dbReference type="PRINTS" id="PR00740">
    <property type="entry name" value="GLHYDRLASE27"/>
</dbReference>
<evidence type="ECO:0000256" key="5">
    <source>
        <dbReference type="ARBA" id="ARBA00022729"/>
    </source>
</evidence>
<evidence type="ECO:0000256" key="7">
    <source>
        <dbReference type="ARBA" id="ARBA00023295"/>
    </source>
</evidence>
<dbReference type="InterPro" id="IPR013780">
    <property type="entry name" value="Glyco_hydro_b"/>
</dbReference>
<comment type="similarity">
    <text evidence="3 8">Belongs to the glycosyl hydrolase 27 family.</text>
</comment>
<comment type="function">
    <text evidence="2">Hydrolyzes a variety of simple alpha-D-galactoside as well as more complex molecules such as oligosaccharides and polysaccharides.</text>
</comment>
<dbReference type="SUPFAM" id="SSF51445">
    <property type="entry name" value="(Trans)glycosidases"/>
    <property type="match status" value="1"/>
</dbReference>
<evidence type="ECO:0000313" key="12">
    <source>
        <dbReference type="Proteomes" id="UP000193144"/>
    </source>
</evidence>
<evidence type="ECO:0000256" key="9">
    <source>
        <dbReference type="SAM" id="SignalP"/>
    </source>
</evidence>
<keyword evidence="5 9" id="KW-0732">Signal</keyword>
<evidence type="ECO:0000256" key="8">
    <source>
        <dbReference type="RuleBase" id="RU361168"/>
    </source>
</evidence>
<feature type="domain" description="Alpha galactosidase C-terminal" evidence="10">
    <location>
        <begin position="324"/>
        <end position="392"/>
    </location>
</feature>
<evidence type="ECO:0000259" key="10">
    <source>
        <dbReference type="Pfam" id="PF17801"/>
    </source>
</evidence>
<organism evidence="11 12">
    <name type="scientific">Clohesyomyces aquaticus</name>
    <dbReference type="NCBI Taxonomy" id="1231657"/>
    <lineage>
        <taxon>Eukaryota</taxon>
        <taxon>Fungi</taxon>
        <taxon>Dikarya</taxon>
        <taxon>Ascomycota</taxon>
        <taxon>Pezizomycotina</taxon>
        <taxon>Dothideomycetes</taxon>
        <taxon>Pleosporomycetidae</taxon>
        <taxon>Pleosporales</taxon>
        <taxon>Lindgomycetaceae</taxon>
        <taxon>Clohesyomyces</taxon>
    </lineage>
</organism>
<evidence type="ECO:0000256" key="1">
    <source>
        <dbReference type="ARBA" id="ARBA00001255"/>
    </source>
</evidence>
<dbReference type="Pfam" id="PF17801">
    <property type="entry name" value="Melibiase_C"/>
    <property type="match status" value="1"/>
</dbReference>
<dbReference type="InterPro" id="IPR041233">
    <property type="entry name" value="Melibiase_C"/>
</dbReference>
<dbReference type="GO" id="GO:0005975">
    <property type="term" value="P:carbohydrate metabolic process"/>
    <property type="evidence" value="ECO:0007669"/>
    <property type="project" value="InterPro"/>
</dbReference>
<dbReference type="Gene3D" id="2.60.40.1180">
    <property type="entry name" value="Golgi alpha-mannosidase II"/>
    <property type="match status" value="1"/>
</dbReference>
<comment type="caution">
    <text evidence="11">The sequence shown here is derived from an EMBL/GenBank/DDBJ whole genome shotgun (WGS) entry which is preliminary data.</text>
</comment>
<dbReference type="Gene3D" id="3.20.20.70">
    <property type="entry name" value="Aldolase class I"/>
    <property type="match status" value="1"/>
</dbReference>
<dbReference type="EMBL" id="MCFA01000058">
    <property type="protein sequence ID" value="ORY11691.1"/>
    <property type="molecule type" value="Genomic_DNA"/>
</dbReference>
<dbReference type="EC" id="3.2.1.22" evidence="4 8"/>
<sequence length="394" mass="41690">MVSSTLFTCILTSAVLGQVGSAKPLAKRLDNGLGKTPALGWNTWNAGQCNFATAAKALQAADLFDSLGLKALGYNYINIDDCWSNKARNSSGYLVADPARWPNGMKAVADSLHAKGLKLGLYGDSGTQTCAGYPGSQGYEDKDAKTLASWGVDYWKYDNCATPGGNSQPRYEKMRDTLLSSGRPIFYSLCNWGRDNVWTWGGKVGNSWRITDDNFNSWSYVASIAARGATIAQYGVPGGFNDWDMMQISNGKLNAGEERAHMGLWAIGKSPILLGMDLSKISSSSLAIVKNKALLAINQDPLGKPATTFRPSGAAAPSASALYPYWAGPLSDGVVIGLVAADSAATLTVKFADVPGLGAGTFSWTEVYSGKTGSGTSVSAQLALHDMAVFKVVK</sequence>
<evidence type="ECO:0000313" key="11">
    <source>
        <dbReference type="EMBL" id="ORY11691.1"/>
    </source>
</evidence>
<feature type="chain" id="PRO_5010986513" description="Alpha-galactosidase" evidence="9">
    <location>
        <begin position="23"/>
        <end position="394"/>
    </location>
</feature>
<dbReference type="OrthoDB" id="5795902at2759"/>
<comment type="catalytic activity">
    <reaction evidence="1 8">
        <text>Hydrolysis of terminal, non-reducing alpha-D-galactose residues in alpha-D-galactosides, including galactose oligosaccharides, galactomannans and galactolipids.</text>
        <dbReference type="EC" id="3.2.1.22"/>
    </reaction>
</comment>
<evidence type="ECO:0000256" key="6">
    <source>
        <dbReference type="ARBA" id="ARBA00022801"/>
    </source>
</evidence>
<dbReference type="SUPFAM" id="SSF51011">
    <property type="entry name" value="Glycosyl hydrolase domain"/>
    <property type="match status" value="1"/>
</dbReference>
<dbReference type="PROSITE" id="PS00512">
    <property type="entry name" value="ALPHA_GALACTOSIDASE"/>
    <property type="match status" value="1"/>
</dbReference>
<evidence type="ECO:0000256" key="4">
    <source>
        <dbReference type="ARBA" id="ARBA00012755"/>
    </source>
</evidence>
<dbReference type="PANTHER" id="PTHR11452:SF75">
    <property type="entry name" value="ALPHA-GALACTOSIDASE MEL1"/>
    <property type="match status" value="1"/>
</dbReference>
<dbReference type="InterPro" id="IPR000111">
    <property type="entry name" value="Glyco_hydro_27/36_CS"/>
</dbReference>
<keyword evidence="6 8" id="KW-0378">Hydrolase</keyword>
<dbReference type="CDD" id="cd14792">
    <property type="entry name" value="GH27"/>
    <property type="match status" value="1"/>
</dbReference>
<dbReference type="Pfam" id="PF16499">
    <property type="entry name" value="Melibiase_2"/>
    <property type="match status" value="1"/>
</dbReference>
<keyword evidence="12" id="KW-1185">Reference proteome</keyword>
<dbReference type="InterPro" id="IPR013785">
    <property type="entry name" value="Aldolase_TIM"/>
</dbReference>
<protein>
    <recommendedName>
        <fullName evidence="4 8">Alpha-galactosidase</fullName>
        <ecNumber evidence="4 8">3.2.1.22</ecNumber>
    </recommendedName>
    <alternativeName>
        <fullName evidence="8">Melibiase</fullName>
    </alternativeName>
</protein>
<dbReference type="STRING" id="1231657.A0A1Y1ZN60"/>
<dbReference type="AlphaFoldDB" id="A0A1Y1ZN60"/>